<reference evidence="4" key="1">
    <citation type="submission" date="2020-08" db="EMBL/GenBank/DDBJ databases">
        <title>Pontibacter sp. SD6 16S ribosomal RNA gene Genome sequencing and assembly.</title>
        <authorList>
            <person name="Kang M."/>
        </authorList>
    </citation>
    <scope>NUCLEOTIDE SEQUENCE</scope>
    <source>
        <strain evidence="4">SD6</strain>
    </source>
</reference>
<dbReference type="InterPro" id="IPR002410">
    <property type="entry name" value="Peptidase_S33"/>
</dbReference>
<dbReference type="InterPro" id="IPR029058">
    <property type="entry name" value="AB_hydrolase_fold"/>
</dbReference>
<evidence type="ECO:0000313" key="4">
    <source>
        <dbReference type="EMBL" id="MBC5994502.1"/>
    </source>
</evidence>
<name>A0A923NBR6_9BACT</name>
<organism evidence="4 5">
    <name type="scientific">Pontibacter cellulosilyticus</name>
    <dbReference type="NCBI Taxonomy" id="1720253"/>
    <lineage>
        <taxon>Bacteria</taxon>
        <taxon>Pseudomonadati</taxon>
        <taxon>Bacteroidota</taxon>
        <taxon>Cytophagia</taxon>
        <taxon>Cytophagales</taxon>
        <taxon>Hymenobacteraceae</taxon>
        <taxon>Pontibacter</taxon>
    </lineage>
</organism>
<dbReference type="Proteomes" id="UP000603640">
    <property type="component" value="Unassembled WGS sequence"/>
</dbReference>
<protein>
    <submittedName>
        <fullName evidence="4">Alpha/beta hydrolase</fullName>
    </submittedName>
</protein>
<evidence type="ECO:0000313" key="5">
    <source>
        <dbReference type="Proteomes" id="UP000603640"/>
    </source>
</evidence>
<dbReference type="PANTHER" id="PTHR43798:SF33">
    <property type="entry name" value="HYDROLASE, PUTATIVE (AFU_ORTHOLOGUE AFUA_2G14860)-RELATED"/>
    <property type="match status" value="1"/>
</dbReference>
<dbReference type="InterPro" id="IPR000073">
    <property type="entry name" value="AB_hydrolase_1"/>
</dbReference>
<comment type="similarity">
    <text evidence="1">Belongs to the peptidase S33 family.</text>
</comment>
<evidence type="ECO:0000256" key="2">
    <source>
        <dbReference type="ARBA" id="ARBA00022801"/>
    </source>
</evidence>
<dbReference type="SUPFAM" id="SSF53474">
    <property type="entry name" value="alpha/beta-Hydrolases"/>
    <property type="match status" value="1"/>
</dbReference>
<evidence type="ECO:0000256" key="1">
    <source>
        <dbReference type="ARBA" id="ARBA00010088"/>
    </source>
</evidence>
<dbReference type="PRINTS" id="PR00793">
    <property type="entry name" value="PROAMNOPTASE"/>
</dbReference>
<proteinExistence type="inferred from homology"/>
<dbReference type="GO" id="GO:0008233">
    <property type="term" value="F:peptidase activity"/>
    <property type="evidence" value="ECO:0007669"/>
    <property type="project" value="InterPro"/>
</dbReference>
<dbReference type="InterPro" id="IPR050266">
    <property type="entry name" value="AB_hydrolase_sf"/>
</dbReference>
<comment type="caution">
    <text evidence="4">The sequence shown here is derived from an EMBL/GenBank/DDBJ whole genome shotgun (WGS) entry which is preliminary data.</text>
</comment>
<accession>A0A923NBR6</accession>
<gene>
    <name evidence="4" type="ORF">H8S84_16785</name>
</gene>
<keyword evidence="2 4" id="KW-0378">Hydrolase</keyword>
<keyword evidence="5" id="KW-1185">Reference proteome</keyword>
<dbReference type="EMBL" id="JACRVF010000005">
    <property type="protein sequence ID" value="MBC5994502.1"/>
    <property type="molecule type" value="Genomic_DNA"/>
</dbReference>
<feature type="domain" description="AB hydrolase-1" evidence="3">
    <location>
        <begin position="29"/>
        <end position="141"/>
    </location>
</feature>
<dbReference type="PANTHER" id="PTHR43798">
    <property type="entry name" value="MONOACYLGLYCEROL LIPASE"/>
    <property type="match status" value="1"/>
</dbReference>
<dbReference type="Pfam" id="PF00561">
    <property type="entry name" value="Abhydrolase_1"/>
    <property type="match status" value="1"/>
</dbReference>
<dbReference type="Gene3D" id="3.40.50.1820">
    <property type="entry name" value="alpha/beta hydrolase"/>
    <property type="match status" value="1"/>
</dbReference>
<evidence type="ECO:0000259" key="3">
    <source>
        <dbReference type="Pfam" id="PF00561"/>
    </source>
</evidence>
<sequence>MRMIHMELLIGNKDTRLYTYTYPNPGKETILMLHGGPGVPDGLSPVAEYLSQYFQVIMFHQRGTLSSPCYSSNYTISRYISDIDAIASHFELEEFHIFGHSWGGLYAQLYADQSLYRLLSLFLCSPASGTGKQWREMSLEVAAYNKRKCTKSEWLDMMKNAVLGFLGSDASYEKFFTQFCLNCNKGYQVEDPVPVMVDHIYARPINRTNLALLFYPKLEVYAPPEMNITVTYGDDDIYGESINYTKERLPSAKFSTVPGTSHFPWLQNPEAFYKVLAGHYGIDGKEREAEKAG</sequence>
<dbReference type="AlphaFoldDB" id="A0A923NBR6"/>
<dbReference type="GO" id="GO:0006508">
    <property type="term" value="P:proteolysis"/>
    <property type="evidence" value="ECO:0007669"/>
    <property type="project" value="InterPro"/>
</dbReference>
<dbReference type="GO" id="GO:0016020">
    <property type="term" value="C:membrane"/>
    <property type="evidence" value="ECO:0007669"/>
    <property type="project" value="TreeGrafter"/>
</dbReference>